<dbReference type="FunCoup" id="A0A1E5RAR7">
    <property type="interactions" value="159"/>
</dbReference>
<evidence type="ECO:0000313" key="7">
    <source>
        <dbReference type="Proteomes" id="UP000095728"/>
    </source>
</evidence>
<dbReference type="AlphaFoldDB" id="A0A1E5RAR7"/>
<gene>
    <name evidence="6" type="ORF">AWRI3579_g2599</name>
</gene>
<dbReference type="Proteomes" id="UP000095728">
    <property type="component" value="Unassembled WGS sequence"/>
</dbReference>
<evidence type="ECO:0000256" key="1">
    <source>
        <dbReference type="ARBA" id="ARBA00023002"/>
    </source>
</evidence>
<keyword evidence="1" id="KW-0560">Oxidoreductase</keyword>
<dbReference type="PROSITE" id="PS00062">
    <property type="entry name" value="ALDOKETO_REDUCTASE_2"/>
    <property type="match status" value="1"/>
</dbReference>
<evidence type="ECO:0000313" key="6">
    <source>
        <dbReference type="EMBL" id="OEJ83998.1"/>
    </source>
</evidence>
<organism evidence="6 7">
    <name type="scientific">Hanseniaspora osmophila</name>
    <dbReference type="NCBI Taxonomy" id="56408"/>
    <lineage>
        <taxon>Eukaryota</taxon>
        <taxon>Fungi</taxon>
        <taxon>Dikarya</taxon>
        <taxon>Ascomycota</taxon>
        <taxon>Saccharomycotina</taxon>
        <taxon>Saccharomycetes</taxon>
        <taxon>Saccharomycodales</taxon>
        <taxon>Saccharomycodaceae</taxon>
        <taxon>Hanseniaspora</taxon>
    </lineage>
</organism>
<dbReference type="InParanoid" id="A0A1E5RAR7"/>
<dbReference type="PIRSF" id="PIRSF000097">
    <property type="entry name" value="AKR"/>
    <property type="match status" value="1"/>
</dbReference>
<dbReference type="InterPro" id="IPR018170">
    <property type="entry name" value="Aldo/ket_reductase_CS"/>
</dbReference>
<dbReference type="InterPro" id="IPR020471">
    <property type="entry name" value="AKR"/>
</dbReference>
<reference evidence="7" key="1">
    <citation type="journal article" date="2016" name="Genome Announc.">
        <title>Genome sequences of three species of Hanseniaspora isolated from spontaneous wine fermentations.</title>
        <authorList>
            <person name="Sternes P.R."/>
            <person name="Lee D."/>
            <person name="Kutyna D.R."/>
            <person name="Borneman A.R."/>
        </authorList>
    </citation>
    <scope>NUCLEOTIDE SEQUENCE [LARGE SCALE GENOMIC DNA]</scope>
    <source>
        <strain evidence="7">AWRI3579</strain>
    </source>
</reference>
<name>A0A1E5RAR7_9ASCO</name>
<proteinExistence type="predicted"/>
<evidence type="ECO:0000259" key="5">
    <source>
        <dbReference type="Pfam" id="PF00248"/>
    </source>
</evidence>
<dbReference type="Gene3D" id="3.20.20.100">
    <property type="entry name" value="NADP-dependent oxidoreductase domain"/>
    <property type="match status" value="1"/>
</dbReference>
<dbReference type="EMBL" id="LPNM01000008">
    <property type="protein sequence ID" value="OEJ83998.1"/>
    <property type="molecule type" value="Genomic_DNA"/>
</dbReference>
<evidence type="ECO:0000256" key="3">
    <source>
        <dbReference type="PIRSR" id="PIRSR000097-2"/>
    </source>
</evidence>
<feature type="site" description="Lowers pKa of active site Tyr" evidence="4">
    <location>
        <position position="87"/>
    </location>
</feature>
<dbReference type="OrthoDB" id="416253at2759"/>
<dbReference type="InterPro" id="IPR023210">
    <property type="entry name" value="NADP_OxRdtase_dom"/>
</dbReference>
<dbReference type="GO" id="GO:0016616">
    <property type="term" value="F:oxidoreductase activity, acting on the CH-OH group of donors, NAD or NADP as acceptor"/>
    <property type="evidence" value="ECO:0007669"/>
    <property type="project" value="UniProtKB-ARBA"/>
</dbReference>
<dbReference type="Pfam" id="PF00248">
    <property type="entry name" value="Aldo_ket_red"/>
    <property type="match status" value="1"/>
</dbReference>
<evidence type="ECO:0000256" key="2">
    <source>
        <dbReference type="PIRSR" id="PIRSR000097-1"/>
    </source>
</evidence>
<dbReference type="PRINTS" id="PR00069">
    <property type="entry name" value="ALDKETRDTASE"/>
</dbReference>
<comment type="caution">
    <text evidence="6">The sequence shown here is derived from an EMBL/GenBank/DDBJ whole genome shotgun (WGS) entry which is preliminary data.</text>
</comment>
<evidence type="ECO:0000256" key="4">
    <source>
        <dbReference type="PIRSR" id="PIRSR000097-3"/>
    </source>
</evidence>
<dbReference type="STRING" id="56408.A0A1E5RAR7"/>
<feature type="domain" description="NADP-dependent oxidoreductase" evidence="5">
    <location>
        <begin position="36"/>
        <end position="300"/>
    </location>
</feature>
<dbReference type="InterPro" id="IPR036812">
    <property type="entry name" value="NAD(P)_OxRdtase_dom_sf"/>
</dbReference>
<keyword evidence="7" id="KW-1185">Reference proteome</keyword>
<feature type="active site" description="Proton donor" evidence="2">
    <location>
        <position position="58"/>
    </location>
</feature>
<accession>A0A1E5RAR7</accession>
<dbReference type="PANTHER" id="PTHR11732">
    <property type="entry name" value="ALDO/KETO REDUCTASE"/>
    <property type="match status" value="1"/>
</dbReference>
<dbReference type="SUPFAM" id="SSF51430">
    <property type="entry name" value="NAD(P)-linked oxidoreductase"/>
    <property type="match status" value="1"/>
</dbReference>
<protein>
    <submittedName>
        <fullName evidence="6">D-arabinose dehydrogenase [NAD(P)+] heavy chain</fullName>
    </submittedName>
</protein>
<feature type="binding site" evidence="3">
    <location>
        <position position="118"/>
    </location>
    <ligand>
        <name>substrate</name>
    </ligand>
</feature>
<sequence length="329" mass="37393">MSEKLLATKVDFKLNNGKLMPAFGLGTANPKERILETKEAVKTAVKAGYRMIDTAAFYGTEETIGEALQELFKEGVVKREELFITTKVWPNRWDEVEESLELSLKKLQLDYVDLLLQHWPLCFPRITNPKTGDLIGKPKDEKGKPVYEHEGNYLETYKQMERIYLNEHDHKVRSIGVCNYSIDYLENLFDDPTIRTVPSVNQVELNPQNPQVELVKFCQSRGILMTGYSPLGSSGAPILKLSLIKELSEKLDLTTNEVVHSYLISKGIVVIPRSLNGERIKSNIYYKKLSKEQIDLIDNIGKTDPYRHIDEDFAAPLPGFTGRTPTDAE</sequence>